<evidence type="ECO:0000256" key="1">
    <source>
        <dbReference type="SAM" id="MobiDB-lite"/>
    </source>
</evidence>
<accession>A0A9E7HD71</accession>
<feature type="compositionally biased region" description="Low complexity" evidence="1">
    <location>
        <begin position="48"/>
        <end position="62"/>
    </location>
</feature>
<name>A0A9E7HD71_9LILI</name>
<keyword evidence="3" id="KW-1185">Reference proteome</keyword>
<proteinExistence type="predicted"/>
<organism evidence="2 3">
    <name type="scientific">Musa troglodytarum</name>
    <name type="common">fe'i banana</name>
    <dbReference type="NCBI Taxonomy" id="320322"/>
    <lineage>
        <taxon>Eukaryota</taxon>
        <taxon>Viridiplantae</taxon>
        <taxon>Streptophyta</taxon>
        <taxon>Embryophyta</taxon>
        <taxon>Tracheophyta</taxon>
        <taxon>Spermatophyta</taxon>
        <taxon>Magnoliopsida</taxon>
        <taxon>Liliopsida</taxon>
        <taxon>Zingiberales</taxon>
        <taxon>Musaceae</taxon>
        <taxon>Musa</taxon>
    </lineage>
</organism>
<dbReference type="AlphaFoldDB" id="A0A9E7HD71"/>
<evidence type="ECO:0000313" key="3">
    <source>
        <dbReference type="Proteomes" id="UP001055439"/>
    </source>
</evidence>
<protein>
    <submittedName>
        <fullName evidence="2">Uncharacterized protein</fullName>
    </submittedName>
</protein>
<gene>
    <name evidence="2" type="ORF">MUK42_32783</name>
</gene>
<sequence>MPTAWESSQDSSWPRRSWQMGIGQGSTQPSPPHSGRTHGYHGSPAVFSRSLVPPRRPVLPSSNPAFTLA</sequence>
<dbReference type="EMBL" id="CP097510">
    <property type="protein sequence ID" value="URE27708.1"/>
    <property type="molecule type" value="Genomic_DNA"/>
</dbReference>
<reference evidence="2" key="1">
    <citation type="submission" date="2022-05" db="EMBL/GenBank/DDBJ databases">
        <title>The Musa troglodytarum L. genome provides insights into the mechanism of non-climacteric behaviour and enrichment of carotenoids.</title>
        <authorList>
            <person name="Wang J."/>
        </authorList>
    </citation>
    <scope>NUCLEOTIDE SEQUENCE</scope>
    <source>
        <tissue evidence="2">Leaf</tissue>
    </source>
</reference>
<feature type="region of interest" description="Disordered" evidence="1">
    <location>
        <begin position="1"/>
        <end position="69"/>
    </location>
</feature>
<dbReference type="Proteomes" id="UP001055439">
    <property type="component" value="Chromosome 8"/>
</dbReference>
<feature type="compositionally biased region" description="Polar residues" evidence="1">
    <location>
        <begin position="1"/>
        <end position="14"/>
    </location>
</feature>
<evidence type="ECO:0000313" key="2">
    <source>
        <dbReference type="EMBL" id="URE27708.1"/>
    </source>
</evidence>